<dbReference type="Gene3D" id="3.40.50.300">
    <property type="entry name" value="P-loop containing nucleotide triphosphate hydrolases"/>
    <property type="match status" value="2"/>
</dbReference>
<reference evidence="2 3" key="1">
    <citation type="submission" date="2017-08" db="EMBL/GenBank/DDBJ databases">
        <title>Pleomorphomonas carboxidotrophicus sp. nov., a new mesophilic hydrogenogenic carboxidotroph.</title>
        <authorList>
            <person name="Esquivel-Elizondo S."/>
            <person name="Krajmalnik-Brown R."/>
            <person name="Maldonado J."/>
        </authorList>
    </citation>
    <scope>NUCLEOTIDE SEQUENCE [LARGE SCALE GENOMIC DNA]</scope>
    <source>
        <strain evidence="2 3">SVCO-16</strain>
    </source>
</reference>
<dbReference type="PANTHER" id="PTHR30121:SF6">
    <property type="entry name" value="SLR6007 PROTEIN"/>
    <property type="match status" value="1"/>
</dbReference>
<gene>
    <name evidence="2" type="ORF">CJ014_26810</name>
</gene>
<name>A0A2G9WN75_9HYPH</name>
<proteinExistence type="predicted"/>
<organism evidence="2 3">
    <name type="scientific">Pleomorphomonas carboxyditropha</name>
    <dbReference type="NCBI Taxonomy" id="2023338"/>
    <lineage>
        <taxon>Bacteria</taxon>
        <taxon>Pseudomonadati</taxon>
        <taxon>Pseudomonadota</taxon>
        <taxon>Alphaproteobacteria</taxon>
        <taxon>Hyphomicrobiales</taxon>
        <taxon>Pleomorphomonadaceae</taxon>
        <taxon>Pleomorphomonas</taxon>
    </lineage>
</organism>
<dbReference type="Pfam" id="PF10412">
    <property type="entry name" value="TrwB_AAD_bind"/>
    <property type="match status" value="1"/>
</dbReference>
<dbReference type="InterPro" id="IPR051162">
    <property type="entry name" value="T4SS_component"/>
</dbReference>
<evidence type="ECO:0000313" key="3">
    <source>
        <dbReference type="Proteomes" id="UP000231070"/>
    </source>
</evidence>
<keyword evidence="3" id="KW-1185">Reference proteome</keyword>
<comment type="caution">
    <text evidence="2">The sequence shown here is derived from an EMBL/GenBank/DDBJ whole genome shotgun (WGS) entry which is preliminary data.</text>
</comment>
<dbReference type="Proteomes" id="UP000231070">
    <property type="component" value="Unassembled WGS sequence"/>
</dbReference>
<feature type="domain" description="Type IV secretion system coupling protein TraD DNA-binding" evidence="1">
    <location>
        <begin position="100"/>
        <end position="246"/>
    </location>
</feature>
<dbReference type="EMBL" id="NQVN01000048">
    <property type="protein sequence ID" value="PIO96168.1"/>
    <property type="molecule type" value="Genomic_DNA"/>
</dbReference>
<dbReference type="SUPFAM" id="SSF52540">
    <property type="entry name" value="P-loop containing nucleoside triphosphate hydrolases"/>
    <property type="match status" value="1"/>
</dbReference>
<evidence type="ECO:0000259" key="1">
    <source>
        <dbReference type="Pfam" id="PF10412"/>
    </source>
</evidence>
<accession>A0A2G9WN75</accession>
<dbReference type="InterPro" id="IPR027417">
    <property type="entry name" value="P-loop_NTPase"/>
</dbReference>
<dbReference type="PANTHER" id="PTHR30121">
    <property type="entry name" value="UNCHARACTERIZED PROTEIN YJGR-RELATED"/>
    <property type="match status" value="1"/>
</dbReference>
<dbReference type="AlphaFoldDB" id="A0A2G9WN75"/>
<protein>
    <recommendedName>
        <fullName evidence="1">Type IV secretion system coupling protein TraD DNA-binding domain-containing protein</fullName>
    </recommendedName>
</protein>
<sequence length="522" mass="58482">MAREILPMTFADYIEITKFPRDYQKQYNEKASEMSRAGFRGAAHLNMSFKLREYPIACWLNMAFNKRRHTPSLRGYLSYLEDSYPDVFKELKTTGVAGSVGSLDQKTREMHTYITGGSGSGKTELLKSFVFHDVSHGHAVVIIDPTGNFAGSVARWPEFAGEGAQRLVYLNPTVLAGMAPVLNPLDAAHLNPTERSILANQLTDVLAQVGETDWTPQTETVASACFQVLLNRPGSTLRDLRLALVEPDRKTGKIPPIAEELIQLGKQHPNQEVADFFEYEFLSSQYVSSKGSLRAKLAHILRDSLFQSMTTGKSTVDLARLIDQGKVIIFDLGAWGDNDAAGAFGRMVIAQLAAIGMRRRTEFNKRHTPVFVYIDEIDVFMCKAVLLFLSELRQHGMHLTAAQQTVGYNLSVNDKRQLLNNTAIKFTSGAGQKEMLQMMGAPPEASMRLRPGEFVGQWGPANEPFKLATRRDLLGKTRRMTDEELRETMLFQAKSYYTEIPDRFAVQAPQPSLATYQRVRKI</sequence>
<dbReference type="InterPro" id="IPR019476">
    <property type="entry name" value="T4SS_TraD_DNA-bd"/>
</dbReference>
<evidence type="ECO:0000313" key="2">
    <source>
        <dbReference type="EMBL" id="PIO96168.1"/>
    </source>
</evidence>